<dbReference type="AlphaFoldDB" id="A0A317DVX7"/>
<feature type="region of interest" description="Disordered" evidence="11">
    <location>
        <begin position="1"/>
        <end position="20"/>
    </location>
</feature>
<comment type="pathway">
    <text evidence="1">Lipid metabolism.</text>
</comment>
<reference evidence="13" key="1">
    <citation type="submission" date="2018-05" db="EMBL/GenBank/DDBJ databases">
        <title>Zavarzinia sp. HR-AS.</title>
        <authorList>
            <person name="Lee Y."/>
            <person name="Jeon C.O."/>
        </authorList>
    </citation>
    <scope>NUCLEOTIDE SEQUENCE [LARGE SCALE GENOMIC DNA]</scope>
    <source>
        <strain evidence="13">DSM 1231</strain>
    </source>
</reference>
<comment type="function">
    <text evidence="9">Catalyzes the first step in the biosynthesis of ornithine lipids, which are phosphorus-free membrane lipids. Catalyzes the 3-hydroxyacyl-acyl carrier protein-dependent acylation of ornithine to form lyso-ornithine lipid (LOL).</text>
</comment>
<evidence type="ECO:0000256" key="2">
    <source>
        <dbReference type="ARBA" id="ARBA00022516"/>
    </source>
</evidence>
<dbReference type="EMBL" id="QGLF01000005">
    <property type="protein sequence ID" value="PWR18839.1"/>
    <property type="molecule type" value="Genomic_DNA"/>
</dbReference>
<evidence type="ECO:0000256" key="7">
    <source>
        <dbReference type="ARBA" id="ARBA00039058"/>
    </source>
</evidence>
<dbReference type="SUPFAM" id="SSF55729">
    <property type="entry name" value="Acyl-CoA N-acyltransferases (Nat)"/>
    <property type="match status" value="1"/>
</dbReference>
<comment type="similarity">
    <text evidence="6">Belongs to the acetyltransferase family. OlsB subfamily.</text>
</comment>
<evidence type="ECO:0000256" key="6">
    <source>
        <dbReference type="ARBA" id="ARBA00038095"/>
    </source>
</evidence>
<dbReference type="PANTHER" id="PTHR37323">
    <property type="entry name" value="GCN5-RELATED N-ACETYLTRANSFERASE"/>
    <property type="match status" value="1"/>
</dbReference>
<evidence type="ECO:0000256" key="4">
    <source>
        <dbReference type="ARBA" id="ARBA00023098"/>
    </source>
</evidence>
<evidence type="ECO:0000313" key="12">
    <source>
        <dbReference type="EMBL" id="PWR18839.1"/>
    </source>
</evidence>
<gene>
    <name evidence="12" type="ORF">DKG75_17835</name>
</gene>
<evidence type="ECO:0000256" key="11">
    <source>
        <dbReference type="SAM" id="MobiDB-lite"/>
    </source>
</evidence>
<keyword evidence="2" id="KW-0444">Lipid biosynthesis</keyword>
<accession>A0A317DVX7</accession>
<protein>
    <recommendedName>
        <fullName evidence="8">L-ornithine N(alpha)-acyltransferase</fullName>
        <ecNumber evidence="7">2.3.2.30</ecNumber>
    </recommendedName>
</protein>
<keyword evidence="3" id="KW-0808">Transferase</keyword>
<organism evidence="12 13">
    <name type="scientific">Zavarzinia compransoris</name>
    <dbReference type="NCBI Taxonomy" id="1264899"/>
    <lineage>
        <taxon>Bacteria</taxon>
        <taxon>Pseudomonadati</taxon>
        <taxon>Pseudomonadota</taxon>
        <taxon>Alphaproteobacteria</taxon>
        <taxon>Rhodospirillales</taxon>
        <taxon>Zavarziniaceae</taxon>
        <taxon>Zavarzinia</taxon>
    </lineage>
</organism>
<dbReference type="PANTHER" id="PTHR37323:SF1">
    <property type="entry name" value="L-ORNITHINE N(ALPHA)-ACYLTRANSFERASE"/>
    <property type="match status" value="1"/>
</dbReference>
<dbReference type="GO" id="GO:0043810">
    <property type="term" value="F:ornithine-acyl [acyl carrier protein] N-acyltransferase activity"/>
    <property type="evidence" value="ECO:0007669"/>
    <property type="project" value="UniProtKB-EC"/>
</dbReference>
<evidence type="ECO:0000256" key="10">
    <source>
        <dbReference type="ARBA" id="ARBA00047785"/>
    </source>
</evidence>
<evidence type="ECO:0000256" key="5">
    <source>
        <dbReference type="ARBA" id="ARBA00023315"/>
    </source>
</evidence>
<comment type="catalytic activity">
    <reaction evidence="10">
        <text>a (3R)-hydroxyacyl-[ACP] + L-ornithine = a lyso-ornithine lipid + holo-[ACP] + H(+)</text>
        <dbReference type="Rhea" id="RHEA:20633"/>
        <dbReference type="Rhea" id="RHEA-COMP:9685"/>
        <dbReference type="Rhea" id="RHEA-COMP:9945"/>
        <dbReference type="ChEBI" id="CHEBI:15378"/>
        <dbReference type="ChEBI" id="CHEBI:46911"/>
        <dbReference type="ChEBI" id="CHEBI:64479"/>
        <dbReference type="ChEBI" id="CHEBI:78827"/>
        <dbReference type="ChEBI" id="CHEBI:138482"/>
        <dbReference type="EC" id="2.3.2.30"/>
    </reaction>
    <physiologicalReaction direction="left-to-right" evidence="10">
        <dbReference type="Rhea" id="RHEA:20634"/>
    </physiologicalReaction>
</comment>
<dbReference type="GO" id="GO:0006629">
    <property type="term" value="P:lipid metabolic process"/>
    <property type="evidence" value="ECO:0007669"/>
    <property type="project" value="UniProtKB-KW"/>
</dbReference>
<dbReference type="Pfam" id="PF13444">
    <property type="entry name" value="Acetyltransf_5"/>
    <property type="match status" value="1"/>
</dbReference>
<keyword evidence="13" id="KW-1185">Reference proteome</keyword>
<evidence type="ECO:0000256" key="9">
    <source>
        <dbReference type="ARBA" id="ARBA00045724"/>
    </source>
</evidence>
<dbReference type="InterPro" id="IPR052351">
    <property type="entry name" value="Ornithine_N-alpha-AT"/>
</dbReference>
<evidence type="ECO:0000313" key="13">
    <source>
        <dbReference type="Proteomes" id="UP000246077"/>
    </source>
</evidence>
<dbReference type="EC" id="2.3.2.30" evidence="7"/>
<dbReference type="Proteomes" id="UP000246077">
    <property type="component" value="Unassembled WGS sequence"/>
</dbReference>
<dbReference type="Gene3D" id="3.40.630.30">
    <property type="match status" value="1"/>
</dbReference>
<sequence>MNRTIVALNSVKTEEERDDPVSARRSVDIDKLEVRLARSPAELLAAQRLRYRVFYEEMGATPTPATAAEKRDFDHFDPICDHLLVIDHAVEGDAPAVVGTYRLLREEVARQHGGFYSAGEFDLSFLERNRKADDNFLELGRSCVAPEYRTNAVIQMLWRAIAGYIAEHKISLMFGCGSLPGVDPEALAVPLSYLYHNHLAPPERRVRALDSRYVAMNRLPKDAIRPRDGLRTLPPLIKGYLRLGGYIGDGAVIDPEFKTVDCFIMVPCDAITERYIARYHKGDGTE</sequence>
<comment type="caution">
    <text evidence="12">The sequence shown here is derived from an EMBL/GenBank/DDBJ whole genome shotgun (WGS) entry which is preliminary data.</text>
</comment>
<dbReference type="OrthoDB" id="9787072at2"/>
<evidence type="ECO:0000256" key="8">
    <source>
        <dbReference type="ARBA" id="ARBA00039866"/>
    </source>
</evidence>
<dbReference type="InterPro" id="IPR016181">
    <property type="entry name" value="Acyl_CoA_acyltransferase"/>
</dbReference>
<name>A0A317DVX7_9PROT</name>
<proteinExistence type="inferred from homology"/>
<evidence type="ECO:0000256" key="3">
    <source>
        <dbReference type="ARBA" id="ARBA00022679"/>
    </source>
</evidence>
<keyword evidence="5" id="KW-0012">Acyltransferase</keyword>
<evidence type="ECO:0000256" key="1">
    <source>
        <dbReference type="ARBA" id="ARBA00005189"/>
    </source>
</evidence>
<keyword evidence="4" id="KW-0443">Lipid metabolism</keyword>
<dbReference type="RefSeq" id="WP_109922525.1">
    <property type="nucleotide sequence ID" value="NZ_QGLF01000005.1"/>
</dbReference>